<feature type="compositionally biased region" description="Basic and acidic residues" evidence="1">
    <location>
        <begin position="639"/>
        <end position="651"/>
    </location>
</feature>
<accession>A0ABW5MS06</accession>
<dbReference type="EMBL" id="JBHULB010000005">
    <property type="protein sequence ID" value="MFD2585561.1"/>
    <property type="molecule type" value="Genomic_DNA"/>
</dbReference>
<reference evidence="3" key="1">
    <citation type="journal article" date="2019" name="Int. J. Syst. Evol. Microbiol.">
        <title>The Global Catalogue of Microorganisms (GCM) 10K type strain sequencing project: providing services to taxonomists for standard genome sequencing and annotation.</title>
        <authorList>
            <consortium name="The Broad Institute Genomics Platform"/>
            <consortium name="The Broad Institute Genome Sequencing Center for Infectious Disease"/>
            <person name="Wu L."/>
            <person name="Ma J."/>
        </authorList>
    </citation>
    <scope>NUCLEOTIDE SEQUENCE [LARGE SCALE GENOMIC DNA]</scope>
    <source>
        <strain evidence="3">KCTC 52368</strain>
    </source>
</reference>
<dbReference type="Proteomes" id="UP001597526">
    <property type="component" value="Unassembled WGS sequence"/>
</dbReference>
<evidence type="ECO:0000313" key="2">
    <source>
        <dbReference type="EMBL" id="MFD2585561.1"/>
    </source>
</evidence>
<organism evidence="2 3">
    <name type="scientific">Croceitalea marina</name>
    <dbReference type="NCBI Taxonomy" id="1775166"/>
    <lineage>
        <taxon>Bacteria</taxon>
        <taxon>Pseudomonadati</taxon>
        <taxon>Bacteroidota</taxon>
        <taxon>Flavobacteriia</taxon>
        <taxon>Flavobacteriales</taxon>
        <taxon>Flavobacteriaceae</taxon>
        <taxon>Croceitalea</taxon>
    </lineage>
</organism>
<name>A0ABW5MS06_9FLAO</name>
<evidence type="ECO:0000313" key="3">
    <source>
        <dbReference type="Proteomes" id="UP001597526"/>
    </source>
</evidence>
<sequence length="651" mass="74055">MKNSFQIRRPYYLLVILTSFYFHSCNNLKSGIKPQNEIAVADLEGKILPKDGLLPKIDSEPIIVFDKLSFGSGYNSSNAHEYFSVMEYSSIADNTEIISSATGNTGFVEIHKITKKDSLRKVLDITKNASIKAKFGKIGGGKASYKERKFQETRIGELNEIAIVKAQYVNEPRIILNPKLKSSLLKLARTNPKEFMHTAGDMFVSKVYTGGTLYGVFNLNARHYYQKKKNELFVKASGSYLGISASGSIDIKKTQEAFNETSKLDVSYITEGGADSLGDINTIDGFLDGAKVFKKQVSIGQGHPVILYVQLEPYENIAGFPKIDFSPIRVVQKKMLEKCQQISYDIDESMANVLDVINNETYYSKEDVKKAREFKSLLPQLEKKLKIEYEKSLNNFEYKEEEVLNTISMNLPFKPSLIKPIPFYLSKKLKADAGDQSIMNSSNTSGKFLFIDGKLASLERGKAKEELRDLKYQFNDRRHRATLSKPYPYIRDFYPYYLVTFKDIASKNIISEIKYSGKEIEVPANVSIEIKLVNQNSQYLDSRRRSRRSLPYTKYLNVRILDISEPIVKIYEKEENLVVKTIFKSRYYVHPIDGLTYIICEDDDGFIVILPSGETQGYGPGYTLSEVRQAHGLPSSPFRTDEHEETCGDKW</sequence>
<protein>
    <recommendedName>
        <fullName evidence="4">Lipoprotein</fullName>
    </recommendedName>
</protein>
<evidence type="ECO:0000256" key="1">
    <source>
        <dbReference type="SAM" id="MobiDB-lite"/>
    </source>
</evidence>
<dbReference type="RefSeq" id="WP_377764962.1">
    <property type="nucleotide sequence ID" value="NZ_JBHULB010000005.1"/>
</dbReference>
<comment type="caution">
    <text evidence="2">The sequence shown here is derived from an EMBL/GenBank/DDBJ whole genome shotgun (WGS) entry which is preliminary data.</text>
</comment>
<evidence type="ECO:0008006" key="4">
    <source>
        <dbReference type="Google" id="ProtNLM"/>
    </source>
</evidence>
<keyword evidence="3" id="KW-1185">Reference proteome</keyword>
<feature type="region of interest" description="Disordered" evidence="1">
    <location>
        <begin position="632"/>
        <end position="651"/>
    </location>
</feature>
<proteinExistence type="predicted"/>
<gene>
    <name evidence="2" type="ORF">ACFSQJ_01390</name>
</gene>